<protein>
    <recommendedName>
        <fullName evidence="4">Na+/glutamate symporter</fullName>
    </recommendedName>
</protein>
<evidence type="ECO:0008006" key="4">
    <source>
        <dbReference type="Google" id="ProtNLM"/>
    </source>
</evidence>
<dbReference type="EMBL" id="JACSNR010000002">
    <property type="protein sequence ID" value="MBM6922673.1"/>
    <property type="molecule type" value="Genomic_DNA"/>
</dbReference>
<feature type="transmembrane region" description="Helical" evidence="1">
    <location>
        <begin position="274"/>
        <end position="293"/>
    </location>
</feature>
<accession>A0ABS2GKR3</accession>
<feature type="transmembrane region" description="Helical" evidence="1">
    <location>
        <begin position="113"/>
        <end position="132"/>
    </location>
</feature>
<sequence length="399" mass="42448">MNQWIAIVIVLGLFAIGDAISSATGARVSSVFVTLIGFLALFMSGILPGDIMTISGLQGAAAIAGQGLVFHMGTNINIRQLLKEWRTLALAIISMVVAMVSVFAVVPLVGWDAAVVTIPIVNGGIVATNLMVDAALAKGATMAAALGTLAYGVQKFVGTIPASKMGLAEANLVVEELRRKKAADPNYSWYAERDAELHKDGSAAKVPFWKKHDKIWTTYVCLFVVYVANEVGVILAGLTNNFITSSIWCLILGCLCSEIGIVPPKILDRAKSSGFFMVLVYVSIIASLATITFADLMDLSVDLIIIFGAVLIGTFIFLYILPGWKIVGSKNLAVGIAMAQLLGYPATYLITQEIARTVGKTEEEVDAITARIEPAYVLAGFATVTSFSIVIAGFFQNLL</sequence>
<feature type="transmembrane region" description="Helical" evidence="1">
    <location>
        <begin position="375"/>
        <end position="395"/>
    </location>
</feature>
<evidence type="ECO:0000313" key="3">
    <source>
        <dbReference type="Proteomes" id="UP000724149"/>
    </source>
</evidence>
<dbReference type="RefSeq" id="WP_204719712.1">
    <property type="nucleotide sequence ID" value="NZ_JACSNR010000002.1"/>
</dbReference>
<feature type="transmembrane region" description="Helical" evidence="1">
    <location>
        <begin position="88"/>
        <end position="107"/>
    </location>
</feature>
<proteinExistence type="predicted"/>
<keyword evidence="1" id="KW-0472">Membrane</keyword>
<feature type="transmembrane region" description="Helical" evidence="1">
    <location>
        <begin position="299"/>
        <end position="320"/>
    </location>
</feature>
<dbReference type="Proteomes" id="UP000724149">
    <property type="component" value="Unassembled WGS sequence"/>
</dbReference>
<name>A0ABS2GKR3_9FIRM</name>
<comment type="caution">
    <text evidence="2">The sequence shown here is derived from an EMBL/GenBank/DDBJ whole genome shotgun (WGS) entry which is preliminary data.</text>
</comment>
<organism evidence="2 3">
    <name type="scientific">Hydrogenoanaerobacterium saccharovorans</name>
    <dbReference type="NCBI Taxonomy" id="474960"/>
    <lineage>
        <taxon>Bacteria</taxon>
        <taxon>Bacillati</taxon>
        <taxon>Bacillota</taxon>
        <taxon>Clostridia</taxon>
        <taxon>Eubacteriales</taxon>
        <taxon>Oscillospiraceae</taxon>
        <taxon>Hydrogenoanaerobacterium</taxon>
    </lineage>
</organism>
<reference evidence="2 3" key="1">
    <citation type="journal article" date="2021" name="Sci. Rep.">
        <title>The distribution of antibiotic resistance genes in chicken gut microbiota commensals.</title>
        <authorList>
            <person name="Juricova H."/>
            <person name="Matiasovicova J."/>
            <person name="Kubasova T."/>
            <person name="Cejkova D."/>
            <person name="Rychlik I."/>
        </authorList>
    </citation>
    <scope>NUCLEOTIDE SEQUENCE [LARGE SCALE GENOMIC DNA]</scope>
    <source>
        <strain evidence="2 3">An564</strain>
    </source>
</reference>
<gene>
    <name evidence="2" type="ORF">H9X81_03040</name>
</gene>
<evidence type="ECO:0000313" key="2">
    <source>
        <dbReference type="EMBL" id="MBM6922673.1"/>
    </source>
</evidence>
<feature type="transmembrane region" description="Helical" evidence="1">
    <location>
        <begin position="242"/>
        <end position="262"/>
    </location>
</feature>
<dbReference type="InterPro" id="IPR049576">
    <property type="entry name" value="HDC-like"/>
</dbReference>
<keyword evidence="1" id="KW-0812">Transmembrane</keyword>
<feature type="transmembrane region" description="Helical" evidence="1">
    <location>
        <begin position="215"/>
        <end position="236"/>
    </location>
</feature>
<keyword evidence="3" id="KW-1185">Reference proteome</keyword>
<evidence type="ECO:0000256" key="1">
    <source>
        <dbReference type="SAM" id="Phobius"/>
    </source>
</evidence>
<dbReference type="CDD" id="cd21416">
    <property type="entry name" value="HDC_protein"/>
    <property type="match status" value="1"/>
</dbReference>
<keyword evidence="1" id="KW-1133">Transmembrane helix</keyword>
<feature type="transmembrane region" description="Helical" evidence="1">
    <location>
        <begin position="29"/>
        <end position="47"/>
    </location>
</feature>